<evidence type="ECO:0000313" key="2">
    <source>
        <dbReference type="EMBL" id="KAF7304125.1"/>
    </source>
</evidence>
<dbReference type="GeneID" id="59345692"/>
<feature type="region of interest" description="Disordered" evidence="1">
    <location>
        <begin position="89"/>
        <end position="110"/>
    </location>
</feature>
<gene>
    <name evidence="2" type="ORF">MIND_00644100</name>
</gene>
<accession>A0A8H6SS92</accession>
<dbReference type="EMBL" id="JACAZF010000005">
    <property type="protein sequence ID" value="KAF7304125.1"/>
    <property type="molecule type" value="Genomic_DNA"/>
</dbReference>
<proteinExistence type="predicted"/>
<evidence type="ECO:0000256" key="1">
    <source>
        <dbReference type="SAM" id="MobiDB-lite"/>
    </source>
</evidence>
<comment type="caution">
    <text evidence="2">The sequence shown here is derived from an EMBL/GenBank/DDBJ whole genome shotgun (WGS) entry which is preliminary data.</text>
</comment>
<organism evidence="2 3">
    <name type="scientific">Mycena indigotica</name>
    <dbReference type="NCBI Taxonomy" id="2126181"/>
    <lineage>
        <taxon>Eukaryota</taxon>
        <taxon>Fungi</taxon>
        <taxon>Dikarya</taxon>
        <taxon>Basidiomycota</taxon>
        <taxon>Agaricomycotina</taxon>
        <taxon>Agaricomycetes</taxon>
        <taxon>Agaricomycetidae</taxon>
        <taxon>Agaricales</taxon>
        <taxon>Marasmiineae</taxon>
        <taxon>Mycenaceae</taxon>
        <taxon>Mycena</taxon>
    </lineage>
</organism>
<name>A0A8H6SS92_9AGAR</name>
<protein>
    <submittedName>
        <fullName evidence="2">Uncharacterized protein</fullName>
    </submittedName>
</protein>
<reference evidence="2" key="1">
    <citation type="submission" date="2020-05" db="EMBL/GenBank/DDBJ databases">
        <title>Mycena genomes resolve the evolution of fungal bioluminescence.</title>
        <authorList>
            <person name="Tsai I.J."/>
        </authorList>
    </citation>
    <scope>NUCLEOTIDE SEQUENCE</scope>
    <source>
        <strain evidence="2">171206Taipei</strain>
    </source>
</reference>
<keyword evidence="3" id="KW-1185">Reference proteome</keyword>
<dbReference type="Proteomes" id="UP000636479">
    <property type="component" value="Unassembled WGS sequence"/>
</dbReference>
<evidence type="ECO:0000313" key="3">
    <source>
        <dbReference type="Proteomes" id="UP000636479"/>
    </source>
</evidence>
<dbReference type="RefSeq" id="XP_037221097.1">
    <property type="nucleotide sequence ID" value="XM_037363176.1"/>
</dbReference>
<sequence length="145" mass="15022">MRGEVVARGLEIGRIAGTMHGKHRAKAGGGKKQGTKIRITANQSFRDTRGRNVSASALLLTTMATEQTAPEPAPASAAHYEMNVHLHGGKGGAGGAAQGRGGRGGKGQGGRLSVYADNAVIHQHPMKAEKEPATQIPNDLVINSK</sequence>
<dbReference type="AlphaFoldDB" id="A0A8H6SS92"/>